<proteinExistence type="predicted"/>
<evidence type="ECO:0000313" key="1">
    <source>
        <dbReference type="EMBL" id="SVD17836.1"/>
    </source>
</evidence>
<sequence length="28" mass="2698">MVAVLLHDGAAVGHSVISAIGHAAGMGR</sequence>
<dbReference type="EMBL" id="UINC01134346">
    <property type="protein sequence ID" value="SVD17836.1"/>
    <property type="molecule type" value="Genomic_DNA"/>
</dbReference>
<name>A0A382T6Z7_9ZZZZ</name>
<protein>
    <submittedName>
        <fullName evidence="1">Uncharacterized protein</fullName>
    </submittedName>
</protein>
<feature type="non-terminal residue" evidence="1">
    <location>
        <position position="28"/>
    </location>
</feature>
<dbReference type="AlphaFoldDB" id="A0A382T6Z7"/>
<gene>
    <name evidence="1" type="ORF">METZ01_LOCUS370690</name>
</gene>
<reference evidence="1" key="1">
    <citation type="submission" date="2018-05" db="EMBL/GenBank/DDBJ databases">
        <authorList>
            <person name="Lanie J.A."/>
            <person name="Ng W.-L."/>
            <person name="Kazmierczak K.M."/>
            <person name="Andrzejewski T.M."/>
            <person name="Davidsen T.M."/>
            <person name="Wayne K.J."/>
            <person name="Tettelin H."/>
            <person name="Glass J.I."/>
            <person name="Rusch D."/>
            <person name="Podicherti R."/>
            <person name="Tsui H.-C.T."/>
            <person name="Winkler M.E."/>
        </authorList>
    </citation>
    <scope>NUCLEOTIDE SEQUENCE</scope>
</reference>
<organism evidence="1">
    <name type="scientific">marine metagenome</name>
    <dbReference type="NCBI Taxonomy" id="408172"/>
    <lineage>
        <taxon>unclassified sequences</taxon>
        <taxon>metagenomes</taxon>
        <taxon>ecological metagenomes</taxon>
    </lineage>
</organism>
<accession>A0A382T6Z7</accession>